<gene>
    <name evidence="7" type="ORF">PbJCM13498_03840</name>
</gene>
<evidence type="ECO:0000256" key="5">
    <source>
        <dbReference type="SAM" id="Phobius"/>
    </source>
</evidence>
<comment type="subcellular location">
    <subcellularLocation>
        <location evidence="1">Membrane</location>
        <topology evidence="1">Multi-pass membrane protein</topology>
    </subcellularLocation>
</comment>
<evidence type="ECO:0000256" key="3">
    <source>
        <dbReference type="ARBA" id="ARBA00022989"/>
    </source>
</evidence>
<proteinExistence type="predicted"/>
<accession>A0A5M4AVE1</accession>
<evidence type="ECO:0000256" key="4">
    <source>
        <dbReference type="ARBA" id="ARBA00023136"/>
    </source>
</evidence>
<keyword evidence="3 5" id="KW-1133">Transmembrane helix</keyword>
<reference evidence="7 8" key="1">
    <citation type="submission" date="2019-10" db="EMBL/GenBank/DDBJ databases">
        <title>Prolixibacter strains distinguished by the presence of nitrate reductase genes were adept at nitrate-dependent anaerobic corrosion of metallic iron and carbon steel.</title>
        <authorList>
            <person name="Iino T."/>
            <person name="Shono N."/>
            <person name="Ito K."/>
            <person name="Nakamura R."/>
            <person name="Sueoka K."/>
            <person name="Harayama S."/>
            <person name="Ohkuma M."/>
        </authorList>
    </citation>
    <scope>NUCLEOTIDE SEQUENCE [LARGE SCALE GENOMIC DNA]</scope>
    <source>
        <strain evidence="7 8">JCM 13498</strain>
    </source>
</reference>
<evidence type="ECO:0000313" key="8">
    <source>
        <dbReference type="Proteomes" id="UP000391834"/>
    </source>
</evidence>
<protein>
    <recommendedName>
        <fullName evidence="6">RDD domain-containing protein</fullName>
    </recommendedName>
</protein>
<feature type="domain" description="RDD" evidence="6">
    <location>
        <begin position="8"/>
        <end position="119"/>
    </location>
</feature>
<organism evidence="7 8">
    <name type="scientific">Prolixibacter bellariivorans</name>
    <dbReference type="NCBI Taxonomy" id="314319"/>
    <lineage>
        <taxon>Bacteria</taxon>
        <taxon>Pseudomonadati</taxon>
        <taxon>Bacteroidota</taxon>
        <taxon>Bacteroidia</taxon>
        <taxon>Marinilabiliales</taxon>
        <taxon>Prolixibacteraceae</taxon>
        <taxon>Prolixibacter</taxon>
    </lineage>
</organism>
<feature type="transmembrane region" description="Helical" evidence="5">
    <location>
        <begin position="148"/>
        <end position="169"/>
    </location>
</feature>
<dbReference type="EMBL" id="BLAX01000001">
    <property type="protein sequence ID" value="GET31521.1"/>
    <property type="molecule type" value="Genomic_DNA"/>
</dbReference>
<comment type="caution">
    <text evidence="7">The sequence shown here is derived from an EMBL/GenBank/DDBJ whole genome shotgun (WGS) entry which is preliminary data.</text>
</comment>
<dbReference type="InterPro" id="IPR010432">
    <property type="entry name" value="RDD"/>
</dbReference>
<dbReference type="Pfam" id="PF06271">
    <property type="entry name" value="RDD"/>
    <property type="match status" value="1"/>
</dbReference>
<dbReference type="GO" id="GO:0016020">
    <property type="term" value="C:membrane"/>
    <property type="evidence" value="ECO:0007669"/>
    <property type="project" value="UniProtKB-SubCell"/>
</dbReference>
<keyword evidence="4 5" id="KW-0472">Membrane</keyword>
<evidence type="ECO:0000259" key="6">
    <source>
        <dbReference type="Pfam" id="PF06271"/>
    </source>
</evidence>
<feature type="transmembrane region" description="Helical" evidence="5">
    <location>
        <begin position="12"/>
        <end position="30"/>
    </location>
</feature>
<name>A0A5M4AVE1_9BACT</name>
<evidence type="ECO:0000256" key="1">
    <source>
        <dbReference type="ARBA" id="ARBA00004141"/>
    </source>
</evidence>
<sequence>MDFIYKNKRYISTILDLGVLIIISFPFVTLIDKTVDFYQPEIMHLIIGTPIMTAAFMKDIFHGASPFKKALGLQVVDSKTLKPITPLQSIIRNSTCIVLLPIELIFMALSPQKRLGDLIIKSKIVEVSPKPFNKVIEDLKIEKGKIKIWQLILGTIILVAVEGIAYKYIYFGQTLW</sequence>
<evidence type="ECO:0000256" key="2">
    <source>
        <dbReference type="ARBA" id="ARBA00022692"/>
    </source>
</evidence>
<keyword evidence="8" id="KW-1185">Reference proteome</keyword>
<evidence type="ECO:0000313" key="7">
    <source>
        <dbReference type="EMBL" id="GET31521.1"/>
    </source>
</evidence>
<keyword evidence="2 5" id="KW-0812">Transmembrane</keyword>
<dbReference type="RefSeq" id="WP_025866211.1">
    <property type="nucleotide sequence ID" value="NZ_BLAX01000001.1"/>
</dbReference>
<dbReference type="OrthoDB" id="9814143at2"/>
<dbReference type="AlphaFoldDB" id="A0A5M4AVE1"/>
<dbReference type="Proteomes" id="UP000391834">
    <property type="component" value="Unassembled WGS sequence"/>
</dbReference>